<keyword evidence="1" id="KW-0732">Signal</keyword>
<proteinExistence type="predicted"/>
<feature type="chain" id="PRO_5007437828" evidence="1">
    <location>
        <begin position="21"/>
        <end position="84"/>
    </location>
</feature>
<dbReference type="EMBL" id="GEDG01004011">
    <property type="protein sequence ID" value="JAP34406.1"/>
    <property type="molecule type" value="Transcribed_RNA"/>
</dbReference>
<sequence>MRAWGCCMEANIMWARIISALRMFISKSSSSSSRYHILFCSGVSSCMSLKFLSCEHRSIMLIDCGETFSTSQFGFHTVNVEPLP</sequence>
<protein>
    <submittedName>
        <fullName evidence="2">Putative ovule protein</fullName>
    </submittedName>
</protein>
<dbReference type="AlphaFoldDB" id="A0A0V0IR23"/>
<organism evidence="2">
    <name type="scientific">Solanum chacoense</name>
    <name type="common">Chaco potato</name>
    <dbReference type="NCBI Taxonomy" id="4108"/>
    <lineage>
        <taxon>Eukaryota</taxon>
        <taxon>Viridiplantae</taxon>
        <taxon>Streptophyta</taxon>
        <taxon>Embryophyta</taxon>
        <taxon>Tracheophyta</taxon>
        <taxon>Spermatophyta</taxon>
        <taxon>Magnoliopsida</taxon>
        <taxon>eudicotyledons</taxon>
        <taxon>Gunneridae</taxon>
        <taxon>Pentapetalae</taxon>
        <taxon>asterids</taxon>
        <taxon>lamiids</taxon>
        <taxon>Solanales</taxon>
        <taxon>Solanaceae</taxon>
        <taxon>Solanoideae</taxon>
        <taxon>Solaneae</taxon>
        <taxon>Solanum</taxon>
    </lineage>
</organism>
<dbReference type="EMBL" id="GEDG01004078">
    <property type="protein sequence ID" value="JAP34340.1"/>
    <property type="molecule type" value="Transcribed_RNA"/>
</dbReference>
<accession>A0A0V0IR23</accession>
<reference evidence="2" key="1">
    <citation type="submission" date="2015-12" db="EMBL/GenBank/DDBJ databases">
        <title>Gene expression during late stages of embryo sac development: a critical building block for successful pollen-pistil interactions.</title>
        <authorList>
            <person name="Liu Y."/>
            <person name="Joly V."/>
            <person name="Sabar M."/>
            <person name="Matton D.P."/>
        </authorList>
    </citation>
    <scope>NUCLEOTIDE SEQUENCE</scope>
</reference>
<evidence type="ECO:0000313" key="2">
    <source>
        <dbReference type="EMBL" id="JAP34406.1"/>
    </source>
</evidence>
<dbReference type="EMBL" id="GEDG01004172">
    <property type="protein sequence ID" value="JAP34249.1"/>
    <property type="molecule type" value="Transcribed_RNA"/>
</dbReference>
<evidence type="ECO:0000256" key="1">
    <source>
        <dbReference type="SAM" id="SignalP"/>
    </source>
</evidence>
<name>A0A0V0IR23_SOLCH</name>
<feature type="signal peptide" evidence="1">
    <location>
        <begin position="1"/>
        <end position="20"/>
    </location>
</feature>